<protein>
    <recommendedName>
        <fullName evidence="1">UspA domain-containing protein</fullName>
    </recommendedName>
</protein>
<proteinExistence type="predicted"/>
<dbReference type="InterPro" id="IPR014729">
    <property type="entry name" value="Rossmann-like_a/b/a_fold"/>
</dbReference>
<sequence>MRRQLIALDGKDESYYALEWYLNNVCRSGDEAVIFHCSQFTLNVGLPGAATNVELVSKKVQDALKKAEEITTKASEKIKTKGIKCYVIIKSGLKPEEAILQAVTEENVTHVIMGTRGLGTLQRAFVGSVSSTVVSNAKVPVTIVKKGL</sequence>
<accession>A0A0B7ANQ4</accession>
<dbReference type="CDD" id="cd23659">
    <property type="entry name" value="USP_At3g01520-like"/>
    <property type="match status" value="1"/>
</dbReference>
<evidence type="ECO:0000313" key="2">
    <source>
        <dbReference type="EMBL" id="CEK82684.1"/>
    </source>
</evidence>
<dbReference type="PANTHER" id="PTHR31964:SF113">
    <property type="entry name" value="USPA DOMAIN-CONTAINING PROTEIN"/>
    <property type="match status" value="1"/>
</dbReference>
<feature type="domain" description="UspA" evidence="1">
    <location>
        <begin position="2"/>
        <end position="145"/>
    </location>
</feature>
<name>A0A0B7ANQ4_9EUPU</name>
<dbReference type="Pfam" id="PF00582">
    <property type="entry name" value="Usp"/>
    <property type="match status" value="1"/>
</dbReference>
<dbReference type="SUPFAM" id="SSF52402">
    <property type="entry name" value="Adenine nucleotide alpha hydrolases-like"/>
    <property type="match status" value="1"/>
</dbReference>
<evidence type="ECO:0000259" key="1">
    <source>
        <dbReference type="Pfam" id="PF00582"/>
    </source>
</evidence>
<dbReference type="EMBL" id="HACG01035819">
    <property type="protein sequence ID" value="CEK82684.1"/>
    <property type="molecule type" value="Transcribed_RNA"/>
</dbReference>
<dbReference type="PRINTS" id="PR01438">
    <property type="entry name" value="UNVRSLSTRESS"/>
</dbReference>
<reference evidence="2" key="1">
    <citation type="submission" date="2014-12" db="EMBL/GenBank/DDBJ databases">
        <title>Insight into the proteome of Arion vulgaris.</title>
        <authorList>
            <person name="Aradska J."/>
            <person name="Bulat T."/>
            <person name="Smidak R."/>
            <person name="Sarate P."/>
            <person name="Gangsoo J."/>
            <person name="Sialana F."/>
            <person name="Bilban M."/>
            <person name="Lubec G."/>
        </authorList>
    </citation>
    <scope>NUCLEOTIDE SEQUENCE</scope>
    <source>
        <tissue evidence="2">Skin</tissue>
    </source>
</reference>
<dbReference type="InterPro" id="IPR006016">
    <property type="entry name" value="UspA"/>
</dbReference>
<dbReference type="Gene3D" id="3.40.50.620">
    <property type="entry name" value="HUPs"/>
    <property type="match status" value="1"/>
</dbReference>
<dbReference type="InterPro" id="IPR006015">
    <property type="entry name" value="Universal_stress_UspA"/>
</dbReference>
<dbReference type="PANTHER" id="PTHR31964">
    <property type="entry name" value="ADENINE NUCLEOTIDE ALPHA HYDROLASES-LIKE SUPERFAMILY PROTEIN"/>
    <property type="match status" value="1"/>
</dbReference>
<dbReference type="AlphaFoldDB" id="A0A0B7ANQ4"/>
<gene>
    <name evidence="2" type="primary">ORF132931</name>
</gene>
<organism evidence="2">
    <name type="scientific">Arion vulgaris</name>
    <dbReference type="NCBI Taxonomy" id="1028688"/>
    <lineage>
        <taxon>Eukaryota</taxon>
        <taxon>Metazoa</taxon>
        <taxon>Spiralia</taxon>
        <taxon>Lophotrochozoa</taxon>
        <taxon>Mollusca</taxon>
        <taxon>Gastropoda</taxon>
        <taxon>Heterobranchia</taxon>
        <taxon>Euthyneura</taxon>
        <taxon>Panpulmonata</taxon>
        <taxon>Eupulmonata</taxon>
        <taxon>Stylommatophora</taxon>
        <taxon>Helicina</taxon>
        <taxon>Arionoidea</taxon>
        <taxon>Arionidae</taxon>
        <taxon>Arion</taxon>
    </lineage>
</organism>